<dbReference type="RefSeq" id="WP_015761018.1">
    <property type="nucleotide sequence ID" value="NZ_AP031442.1"/>
</dbReference>
<dbReference type="AlphaFoldDB" id="A0A6N3ET24"/>
<keyword evidence="1" id="KW-0472">Membrane</keyword>
<keyword evidence="1" id="KW-0812">Transmembrane</keyword>
<dbReference type="EMBL" id="CACRTT010000030">
    <property type="protein sequence ID" value="VYU44776.1"/>
    <property type="molecule type" value="Genomic_DNA"/>
</dbReference>
<name>A0A6N3ET24_EGGLN</name>
<evidence type="ECO:0000313" key="2">
    <source>
        <dbReference type="EMBL" id="VYU44776.1"/>
    </source>
</evidence>
<reference evidence="2" key="1">
    <citation type="submission" date="2019-11" db="EMBL/GenBank/DDBJ databases">
        <authorList>
            <person name="Feng L."/>
        </authorList>
    </citation>
    <scope>NUCLEOTIDE SEQUENCE</scope>
    <source>
        <strain evidence="2">ElentaLFYP107</strain>
    </source>
</reference>
<feature type="transmembrane region" description="Helical" evidence="1">
    <location>
        <begin position="12"/>
        <end position="34"/>
    </location>
</feature>
<evidence type="ECO:0000256" key="1">
    <source>
        <dbReference type="SAM" id="Phobius"/>
    </source>
</evidence>
<organism evidence="2">
    <name type="scientific">Eggerthella lenta</name>
    <name type="common">Eubacterium lentum</name>
    <dbReference type="NCBI Taxonomy" id="84112"/>
    <lineage>
        <taxon>Bacteria</taxon>
        <taxon>Bacillati</taxon>
        <taxon>Actinomycetota</taxon>
        <taxon>Coriobacteriia</taxon>
        <taxon>Eggerthellales</taxon>
        <taxon>Eggerthellaceae</taxon>
        <taxon>Eggerthella</taxon>
    </lineage>
</organism>
<gene>
    <name evidence="2" type="ORF">ELLFYP107_00490</name>
</gene>
<sequence length="53" mass="5487">MDGILLDLIGVILQVLGLIAAFGSLTVGVASLALQARLKDTPRSSQKDEPGPK</sequence>
<protein>
    <submittedName>
        <fullName evidence="2">Uncharacterized protein</fullName>
    </submittedName>
</protein>
<proteinExistence type="predicted"/>
<accession>A0A6N3ET24</accession>
<keyword evidence="1" id="KW-1133">Transmembrane helix</keyword>